<protein>
    <submittedName>
        <fullName evidence="1">Uncharacterized protein</fullName>
    </submittedName>
</protein>
<evidence type="ECO:0000313" key="1">
    <source>
        <dbReference type="EMBL" id="RAP72076.1"/>
    </source>
</evidence>
<name>A0A328TW80_9GAMM</name>
<dbReference type="AlphaFoldDB" id="A0A328TW80"/>
<dbReference type="Proteomes" id="UP000244334">
    <property type="component" value="Unassembled WGS sequence"/>
</dbReference>
<comment type="caution">
    <text evidence="1">The sequence shown here is derived from an EMBL/GenBank/DDBJ whole genome shotgun (WGS) entry which is preliminary data.</text>
</comment>
<sequence>MLGSWYQTGGELYQQLPHWEKRYSYSAENLKRGPIPNCVGIEHQPS</sequence>
<accession>A0A328TW80</accession>
<proteinExistence type="predicted"/>
<dbReference type="EMBL" id="LJAM02000067">
    <property type="protein sequence ID" value="RAP72076.1"/>
    <property type="molecule type" value="Genomic_DNA"/>
</dbReference>
<keyword evidence="2" id="KW-1185">Reference proteome</keyword>
<gene>
    <name evidence="1" type="ORF">ACZ87_01101</name>
</gene>
<organism evidence="1 2">
    <name type="scientific">Candidatus Erwinia dacicola</name>
    <dbReference type="NCBI Taxonomy" id="252393"/>
    <lineage>
        <taxon>Bacteria</taxon>
        <taxon>Pseudomonadati</taxon>
        <taxon>Pseudomonadota</taxon>
        <taxon>Gammaproteobacteria</taxon>
        <taxon>Enterobacterales</taxon>
        <taxon>Erwiniaceae</taxon>
        <taxon>Erwinia</taxon>
    </lineage>
</organism>
<reference evidence="1" key="1">
    <citation type="submission" date="2018-04" db="EMBL/GenBank/DDBJ databases">
        <title>Genomes of the Obligate Erwinia dacicola and Facultative Enterobacter sp. OLF Endosymbionts of the Olive Fruit fly, Bactrocera oleae.</title>
        <authorList>
            <person name="Estes A.M."/>
            <person name="Hearn D.J."/>
            <person name="Agarwal S."/>
            <person name="Pierson E.A."/>
            <person name="Dunning-Hotopp J.C."/>
        </authorList>
    </citation>
    <scope>NUCLEOTIDE SEQUENCE [LARGE SCALE GENOMIC DNA]</scope>
    <source>
        <strain evidence="1">Oroville</strain>
    </source>
</reference>
<evidence type="ECO:0000313" key="2">
    <source>
        <dbReference type="Proteomes" id="UP000244334"/>
    </source>
</evidence>